<dbReference type="PANTHER" id="PTHR22939:SF129">
    <property type="entry name" value="SERINE PROTEASE HTRA2, MITOCHONDRIAL"/>
    <property type="match status" value="1"/>
</dbReference>
<dbReference type="InterPro" id="IPR043504">
    <property type="entry name" value="Peptidase_S1_PA_chymotrypsin"/>
</dbReference>
<dbReference type="CDD" id="cd10839">
    <property type="entry name" value="cpPDZ1_DegP-like"/>
    <property type="match status" value="1"/>
</dbReference>
<proteinExistence type="inferred from homology"/>
<evidence type="ECO:0000256" key="4">
    <source>
        <dbReference type="ARBA" id="ARBA00022825"/>
    </source>
</evidence>
<dbReference type="InterPro" id="IPR009003">
    <property type="entry name" value="Peptidase_S1_PA"/>
</dbReference>
<evidence type="ECO:0000313" key="8">
    <source>
        <dbReference type="Proteomes" id="UP000013520"/>
    </source>
</evidence>
<feature type="domain" description="PDZ" evidence="6">
    <location>
        <begin position="280"/>
        <end position="371"/>
    </location>
</feature>
<dbReference type="SUPFAM" id="SSF50156">
    <property type="entry name" value="PDZ domain-like"/>
    <property type="match status" value="1"/>
</dbReference>
<dbReference type="RefSeq" id="WP_006524686.1">
    <property type="nucleotide sequence ID" value="NC_021184.1"/>
</dbReference>
<accession>R4KGL1</accession>
<dbReference type="Gene3D" id="2.40.10.10">
    <property type="entry name" value="Trypsin-like serine proteases"/>
    <property type="match status" value="2"/>
</dbReference>
<evidence type="ECO:0000256" key="3">
    <source>
        <dbReference type="ARBA" id="ARBA00022801"/>
    </source>
</evidence>
<dbReference type="PRINTS" id="PR00834">
    <property type="entry name" value="PROTEASES2C"/>
</dbReference>
<evidence type="ECO:0000256" key="2">
    <source>
        <dbReference type="ARBA" id="ARBA00022670"/>
    </source>
</evidence>
<comment type="similarity">
    <text evidence="1">Belongs to the peptidase S1C family.</text>
</comment>
<gene>
    <name evidence="7" type="ORF">Desgi_2320</name>
</gene>
<dbReference type="GO" id="GO:0004252">
    <property type="term" value="F:serine-type endopeptidase activity"/>
    <property type="evidence" value="ECO:0007669"/>
    <property type="project" value="InterPro"/>
</dbReference>
<feature type="transmembrane region" description="Helical" evidence="5">
    <location>
        <begin position="12"/>
        <end position="32"/>
    </location>
</feature>
<dbReference type="SMART" id="SM00228">
    <property type="entry name" value="PDZ"/>
    <property type="match status" value="1"/>
</dbReference>
<protein>
    <submittedName>
        <fullName evidence="7">Trypsin-like serine protease with C-terminal PDZ domain</fullName>
    </submittedName>
</protein>
<dbReference type="Pfam" id="PF13180">
    <property type="entry name" value="PDZ_2"/>
    <property type="match status" value="1"/>
</dbReference>
<dbReference type="eggNOG" id="COG0265">
    <property type="taxonomic scope" value="Bacteria"/>
</dbReference>
<dbReference type="OrthoDB" id="9758917at2"/>
<reference evidence="7 8" key="1">
    <citation type="submission" date="2012-01" db="EMBL/GenBank/DDBJ databases">
        <title>Complete sequence of Desulfotomaculum gibsoniae DSM 7213.</title>
        <authorList>
            <consortium name="US DOE Joint Genome Institute"/>
            <person name="Lucas S."/>
            <person name="Han J."/>
            <person name="Lapidus A."/>
            <person name="Cheng J.-F."/>
            <person name="Goodwin L."/>
            <person name="Pitluck S."/>
            <person name="Peters L."/>
            <person name="Ovchinnikova G."/>
            <person name="Teshima H."/>
            <person name="Detter J.C."/>
            <person name="Han C."/>
            <person name="Tapia R."/>
            <person name="Land M."/>
            <person name="Hauser L."/>
            <person name="Kyrpides N."/>
            <person name="Ivanova N."/>
            <person name="Pagani I."/>
            <person name="Parshina S."/>
            <person name="Plugge C."/>
            <person name="Muyzer G."/>
            <person name="Kuever J."/>
            <person name="Ivanova A."/>
            <person name="Nazina T."/>
            <person name="Klenk H.-P."/>
            <person name="Brambilla E."/>
            <person name="Spring S."/>
            <person name="Stams A.F."/>
            <person name="Woyke T."/>
        </authorList>
    </citation>
    <scope>NUCLEOTIDE SEQUENCE [LARGE SCALE GENOMIC DNA]</scope>
    <source>
        <strain evidence="7 8">DSM 7213</strain>
    </source>
</reference>
<dbReference type="AlphaFoldDB" id="R4KGL1"/>
<dbReference type="HOGENOM" id="CLU_020120_1_2_9"/>
<evidence type="ECO:0000313" key="7">
    <source>
        <dbReference type="EMBL" id="AGL01739.1"/>
    </source>
</evidence>
<dbReference type="KEGG" id="dgi:Desgi_2320"/>
<evidence type="ECO:0000256" key="1">
    <source>
        <dbReference type="ARBA" id="ARBA00010541"/>
    </source>
</evidence>
<dbReference type="InterPro" id="IPR001940">
    <property type="entry name" value="Peptidase_S1C"/>
</dbReference>
<dbReference type="SUPFAM" id="SSF50494">
    <property type="entry name" value="Trypsin-like serine proteases"/>
    <property type="match status" value="1"/>
</dbReference>
<dbReference type="FunFam" id="2.40.10.10:FF:000001">
    <property type="entry name" value="Periplasmic serine protease DegS"/>
    <property type="match status" value="1"/>
</dbReference>
<sequence>MIRDKSLRTTVIGILAALVLEAALLGGLFLYLPRENFNPAMAATSGTQNVKSAVAPVGTDIIADTVTKTSPAVVKIETIQKSTYRNDPFFNDPFFREFFGSQRPYNAQPDVSQGMGSGFIISEDGYVLTNEHVISSADQINVYLTDQEKPLTAKVIGADEELDLAVLKISSDEKLPYLQLGNDDDTLVGEWVIAIGNPYGLDHTVTAGVISAKGRPVQVEDRQYKNLLQTDASINPGNSGGPLLNLEGEVIGINTAVNASAQGIGFAIPANTVKSVLETLIENGKVSRPWMGVYIQTLNDDLARRLGLQSSQGAVLSGVVAGSPADKAGLKQGDVILAINKEKIADAGDITNVIEKSKVGDKITLLVERDGSQKNITVTLAEK</sequence>
<dbReference type="PROSITE" id="PS50106">
    <property type="entry name" value="PDZ"/>
    <property type="match status" value="1"/>
</dbReference>
<dbReference type="Pfam" id="PF13365">
    <property type="entry name" value="Trypsin_2"/>
    <property type="match status" value="1"/>
</dbReference>
<dbReference type="Proteomes" id="UP000013520">
    <property type="component" value="Chromosome"/>
</dbReference>
<keyword evidence="5" id="KW-1133">Transmembrane helix</keyword>
<dbReference type="Gene3D" id="2.30.42.10">
    <property type="match status" value="1"/>
</dbReference>
<organism evidence="7 8">
    <name type="scientific">Desulfoscipio gibsoniae DSM 7213</name>
    <dbReference type="NCBI Taxonomy" id="767817"/>
    <lineage>
        <taxon>Bacteria</taxon>
        <taxon>Bacillati</taxon>
        <taxon>Bacillota</taxon>
        <taxon>Clostridia</taxon>
        <taxon>Eubacteriales</taxon>
        <taxon>Desulfallaceae</taxon>
        <taxon>Desulfoscipio</taxon>
    </lineage>
</organism>
<dbReference type="STRING" id="767817.Desgi_2320"/>
<evidence type="ECO:0000256" key="5">
    <source>
        <dbReference type="SAM" id="Phobius"/>
    </source>
</evidence>
<keyword evidence="5" id="KW-0812">Transmembrane</keyword>
<keyword evidence="4" id="KW-0720">Serine protease</keyword>
<dbReference type="PANTHER" id="PTHR22939">
    <property type="entry name" value="SERINE PROTEASE FAMILY S1C HTRA-RELATED"/>
    <property type="match status" value="1"/>
</dbReference>
<keyword evidence="3" id="KW-0378">Hydrolase</keyword>
<dbReference type="EMBL" id="CP003273">
    <property type="protein sequence ID" value="AGL01739.1"/>
    <property type="molecule type" value="Genomic_DNA"/>
</dbReference>
<keyword evidence="8" id="KW-1185">Reference proteome</keyword>
<evidence type="ECO:0000259" key="6">
    <source>
        <dbReference type="PROSITE" id="PS50106"/>
    </source>
</evidence>
<name>R4KGL1_9FIRM</name>
<keyword evidence="5" id="KW-0472">Membrane</keyword>
<dbReference type="GO" id="GO:0006508">
    <property type="term" value="P:proteolysis"/>
    <property type="evidence" value="ECO:0007669"/>
    <property type="project" value="UniProtKB-KW"/>
</dbReference>
<dbReference type="InterPro" id="IPR001478">
    <property type="entry name" value="PDZ"/>
</dbReference>
<dbReference type="InterPro" id="IPR036034">
    <property type="entry name" value="PDZ_sf"/>
</dbReference>
<keyword evidence="2 7" id="KW-0645">Protease</keyword>